<gene>
    <name evidence="2" type="ORF">MTIM_40080</name>
</gene>
<organism evidence="2 3">
    <name type="scientific">Mycobacterium timonense</name>
    <dbReference type="NCBI Taxonomy" id="701043"/>
    <lineage>
        <taxon>Bacteria</taxon>
        <taxon>Bacillati</taxon>
        <taxon>Actinomycetota</taxon>
        <taxon>Actinomycetes</taxon>
        <taxon>Mycobacteriales</taxon>
        <taxon>Mycobacteriaceae</taxon>
        <taxon>Mycobacterium</taxon>
        <taxon>Mycobacterium avium complex (MAC)</taxon>
    </lineage>
</organism>
<dbReference type="EMBL" id="BLLA01000001">
    <property type="protein sequence ID" value="GFG98129.1"/>
    <property type="molecule type" value="Genomic_DNA"/>
</dbReference>
<evidence type="ECO:0000313" key="2">
    <source>
        <dbReference type="EMBL" id="GFG98129.1"/>
    </source>
</evidence>
<feature type="region of interest" description="Disordered" evidence="1">
    <location>
        <begin position="54"/>
        <end position="96"/>
    </location>
</feature>
<comment type="caution">
    <text evidence="2">The sequence shown here is derived from an EMBL/GenBank/DDBJ whole genome shotgun (WGS) entry which is preliminary data.</text>
</comment>
<feature type="compositionally biased region" description="Basic and acidic residues" evidence="1">
    <location>
        <begin position="54"/>
        <end position="78"/>
    </location>
</feature>
<name>A0A7I9ZAZ3_9MYCO</name>
<sequence>MSGDRFDRITLLDWGRSACLCDVGAPGQSVAVAVTADGRDVFWLLDETEPHADYPRYGDARQPHEQHGPLPDALRERIWPTPRRGRPTKGTGRPCRIAVSAPAEACRLHSERQAAP</sequence>
<evidence type="ECO:0000256" key="1">
    <source>
        <dbReference type="SAM" id="MobiDB-lite"/>
    </source>
</evidence>
<reference evidence="2 3" key="1">
    <citation type="journal article" date="2019" name="Emerg. Microbes Infect.">
        <title>Comprehensive subspecies identification of 175 nontuberculous mycobacteria species based on 7547 genomic profiles.</title>
        <authorList>
            <person name="Matsumoto Y."/>
            <person name="Kinjo T."/>
            <person name="Motooka D."/>
            <person name="Nabeya D."/>
            <person name="Jung N."/>
            <person name="Uechi K."/>
            <person name="Horii T."/>
            <person name="Iida T."/>
            <person name="Fujita J."/>
            <person name="Nakamura S."/>
        </authorList>
    </citation>
    <scope>NUCLEOTIDE SEQUENCE [LARGE SCALE GENOMIC DNA]</scope>
    <source>
        <strain evidence="2 3">JCM 30726</strain>
    </source>
</reference>
<dbReference type="AlphaFoldDB" id="A0A7I9ZAZ3"/>
<accession>A0A7I9ZAZ3</accession>
<dbReference type="Proteomes" id="UP000465301">
    <property type="component" value="Unassembled WGS sequence"/>
</dbReference>
<protein>
    <submittedName>
        <fullName evidence="2">Uncharacterized protein</fullName>
    </submittedName>
</protein>
<evidence type="ECO:0000313" key="3">
    <source>
        <dbReference type="Proteomes" id="UP000465301"/>
    </source>
</evidence>
<keyword evidence="3" id="KW-1185">Reference proteome</keyword>
<proteinExistence type="predicted"/>